<evidence type="ECO:0000313" key="3">
    <source>
        <dbReference type="Proteomes" id="UP000026923"/>
    </source>
</evidence>
<dbReference type="EMBL" id="AMCZ02000020">
    <property type="protein sequence ID" value="EWC40450.1"/>
    <property type="molecule type" value="Genomic_DNA"/>
</dbReference>
<keyword evidence="1" id="KW-0732">Signal</keyword>
<dbReference type="RefSeq" id="WP_003292648.1">
    <property type="nucleotide sequence ID" value="NZ_KK020676.1"/>
</dbReference>
<sequence>MNRITKVIVPFILTVASSLAMAEGGSERTLNRLNDSAGAKPTLKELVKEGQVLSIAPAGATGTTRMIQNYRTSAQVQTYEMKVKTPDGKIHTVEFLSTPVGVNNG</sequence>
<dbReference type="GeneID" id="99798048"/>
<feature type="chain" id="PRO_5001605682" description="PepSY domain-containing protein" evidence="1">
    <location>
        <begin position="23"/>
        <end position="105"/>
    </location>
</feature>
<gene>
    <name evidence="2" type="ORF">B597_015010</name>
</gene>
<dbReference type="HOGENOM" id="CLU_2344545_0_0_6"/>
<dbReference type="NCBIfam" id="NF041599">
    <property type="entry name" value="reg_PtrA_PA2808"/>
    <property type="match status" value="1"/>
</dbReference>
<comment type="caution">
    <text evidence="2">The sequence shown here is derived from an EMBL/GenBank/DDBJ whole genome shotgun (WGS) entry which is preliminary data.</text>
</comment>
<organism evidence="2 3">
    <name type="scientific">Stutzerimonas stutzeri KOS6</name>
    <dbReference type="NCBI Taxonomy" id="1218352"/>
    <lineage>
        <taxon>Bacteria</taxon>
        <taxon>Pseudomonadati</taxon>
        <taxon>Pseudomonadota</taxon>
        <taxon>Gammaproteobacteria</taxon>
        <taxon>Pseudomonadales</taxon>
        <taxon>Pseudomonadaceae</taxon>
        <taxon>Stutzerimonas</taxon>
    </lineage>
</organism>
<feature type="signal peptide" evidence="1">
    <location>
        <begin position="1"/>
        <end position="22"/>
    </location>
</feature>
<protein>
    <recommendedName>
        <fullName evidence="4">PepSY domain-containing protein</fullName>
    </recommendedName>
</protein>
<evidence type="ECO:0008006" key="4">
    <source>
        <dbReference type="Google" id="ProtNLM"/>
    </source>
</evidence>
<reference evidence="2 3" key="1">
    <citation type="journal article" date="2013" name="Genome Announc.">
        <title>Draft Genome of the Nitrogen-Fixing Bacterium Pseudomonas stutzeri Strain KOS6 Isolated from Industrial Hydrocarbon Sludge.</title>
        <authorList>
            <person name="Grigoryeva T.V."/>
            <person name="Laikov A.V."/>
            <person name="Naumova R.P."/>
            <person name="Manolov A.I."/>
            <person name="Larin A.K."/>
            <person name="Karpova I.Y."/>
            <person name="Semashko T.A."/>
            <person name="Alexeev D.G."/>
            <person name="Kostryukova E.S."/>
            <person name="Muller R."/>
            <person name="Govorun V.M."/>
        </authorList>
    </citation>
    <scope>NUCLEOTIDE SEQUENCE [LARGE SCALE GENOMIC DNA]</scope>
    <source>
        <strain evidence="2 3">KOS6</strain>
    </source>
</reference>
<dbReference type="Proteomes" id="UP000026923">
    <property type="component" value="Unassembled WGS sequence"/>
</dbReference>
<accession>A0A061JQ36</accession>
<evidence type="ECO:0000256" key="1">
    <source>
        <dbReference type="SAM" id="SignalP"/>
    </source>
</evidence>
<dbReference type="eggNOG" id="ENOG5031FTD">
    <property type="taxonomic scope" value="Bacteria"/>
</dbReference>
<dbReference type="AlphaFoldDB" id="A0A061JQ36"/>
<name>A0A061JQ36_STUST</name>
<evidence type="ECO:0000313" key="2">
    <source>
        <dbReference type="EMBL" id="EWC40450.1"/>
    </source>
</evidence>
<proteinExistence type="predicted"/>
<dbReference type="OrthoDB" id="6925914at2"/>